<keyword evidence="3" id="KW-1185">Reference proteome</keyword>
<proteinExistence type="predicted"/>
<sequence>MNPFEKIFSYQLASRLEEQQIFTLTSQERAWLKLMLSSTAAEQAFQETTLVRLQQRLESDTMPGVQDVIVEKAASSQHTDFPSVLTPLRRIMRQQQAVLLQRQNKYGQEIAPEHGVPWKLEYSAARQEWYLYWFNLQRSAPMTTRLKHIQTVTKQSFRQQQHEFVRRRMESYMQAEQQEISVQVLPIYNKELTRILHAFSCFDKRVRFDEQQHTYFIEVRFTNSEREYVLNRLRFLGKRVQIVEGDDFKRRMKDTALRALARYERSSTLASTSTSHQTAELESDGQAWKEPDHLSTKDGLSHTES</sequence>
<dbReference type="EMBL" id="JBHUEH010000032">
    <property type="protein sequence ID" value="MFD1888186.1"/>
    <property type="molecule type" value="Genomic_DNA"/>
</dbReference>
<feature type="region of interest" description="Disordered" evidence="1">
    <location>
        <begin position="266"/>
        <end position="305"/>
    </location>
</feature>
<feature type="compositionally biased region" description="Polar residues" evidence="1">
    <location>
        <begin position="266"/>
        <end position="280"/>
    </location>
</feature>
<dbReference type="RefSeq" id="WP_347323555.1">
    <property type="nucleotide sequence ID" value="NZ_JBCGUH010000002.1"/>
</dbReference>
<reference evidence="3" key="1">
    <citation type="journal article" date="2019" name="Int. J. Syst. Evol. Microbiol.">
        <title>The Global Catalogue of Microorganisms (GCM) 10K type strain sequencing project: providing services to taxonomists for standard genome sequencing and annotation.</title>
        <authorList>
            <consortium name="The Broad Institute Genomics Platform"/>
            <consortium name="The Broad Institute Genome Sequencing Center for Infectious Disease"/>
            <person name="Wu L."/>
            <person name="Ma J."/>
        </authorList>
    </citation>
    <scope>NUCLEOTIDE SEQUENCE [LARGE SCALE GENOMIC DNA]</scope>
    <source>
        <strain evidence="3">CCUG 54950</strain>
    </source>
</reference>
<gene>
    <name evidence="2" type="ORF">ACFSC9_22125</name>
</gene>
<evidence type="ECO:0000313" key="3">
    <source>
        <dbReference type="Proteomes" id="UP001597233"/>
    </source>
</evidence>
<dbReference type="Proteomes" id="UP001597233">
    <property type="component" value="Unassembled WGS sequence"/>
</dbReference>
<organism evidence="2 3">
    <name type="scientific">Paenibacillus wenxiniae</name>
    <dbReference type="NCBI Taxonomy" id="1636843"/>
    <lineage>
        <taxon>Bacteria</taxon>
        <taxon>Bacillati</taxon>
        <taxon>Bacillota</taxon>
        <taxon>Bacilli</taxon>
        <taxon>Bacillales</taxon>
        <taxon>Paenibacillaceae</taxon>
        <taxon>Paenibacillus</taxon>
    </lineage>
</organism>
<feature type="compositionally biased region" description="Basic and acidic residues" evidence="1">
    <location>
        <begin position="287"/>
        <end position="305"/>
    </location>
</feature>
<protein>
    <submittedName>
        <fullName evidence="2">WYL domain-containing protein</fullName>
    </submittedName>
</protein>
<accession>A0ABW4RPB6</accession>
<comment type="caution">
    <text evidence="2">The sequence shown here is derived from an EMBL/GenBank/DDBJ whole genome shotgun (WGS) entry which is preliminary data.</text>
</comment>
<dbReference type="PROSITE" id="PS52050">
    <property type="entry name" value="WYL"/>
    <property type="match status" value="1"/>
</dbReference>
<evidence type="ECO:0000256" key="1">
    <source>
        <dbReference type="SAM" id="MobiDB-lite"/>
    </source>
</evidence>
<evidence type="ECO:0000313" key="2">
    <source>
        <dbReference type="EMBL" id="MFD1888186.1"/>
    </source>
</evidence>
<name>A0ABW4RPB6_9BACL</name>